<dbReference type="PANTHER" id="PTHR11458:SF0">
    <property type="entry name" value="DELTA-AMINOLEVULINIC ACID DEHYDRATASE"/>
    <property type="match status" value="1"/>
</dbReference>
<reference evidence="11" key="1">
    <citation type="submission" date="2020-11" db="EMBL/GenBank/DDBJ databases">
        <authorList>
            <person name="Tran Van P."/>
        </authorList>
    </citation>
    <scope>NUCLEOTIDE SEQUENCE</scope>
</reference>
<comment type="pathway">
    <text evidence="1">Porphyrin-containing compound metabolism; protoporphyrin-IX biosynthesis; coproporphyrinogen-III from 5-aminolevulinate: step 1/4.</text>
</comment>
<keyword evidence="5 9" id="KW-0627">Porphyrin biosynthesis</keyword>
<evidence type="ECO:0000313" key="11">
    <source>
        <dbReference type="EMBL" id="CAD7228651.1"/>
    </source>
</evidence>
<dbReference type="GO" id="GO:0008270">
    <property type="term" value="F:zinc ion binding"/>
    <property type="evidence" value="ECO:0007669"/>
    <property type="project" value="TreeGrafter"/>
</dbReference>
<dbReference type="PANTHER" id="PTHR11458">
    <property type="entry name" value="DELTA-AMINOLEVULINIC ACID DEHYDRATASE"/>
    <property type="match status" value="1"/>
</dbReference>
<dbReference type="SUPFAM" id="SSF51569">
    <property type="entry name" value="Aldolase"/>
    <property type="match status" value="1"/>
</dbReference>
<dbReference type="InterPro" id="IPR013785">
    <property type="entry name" value="Aldolase_TIM"/>
</dbReference>
<dbReference type="OrthoDB" id="1530at2759"/>
<evidence type="ECO:0000256" key="8">
    <source>
        <dbReference type="ARBA" id="ARBA00047651"/>
    </source>
</evidence>
<evidence type="ECO:0000256" key="4">
    <source>
        <dbReference type="ARBA" id="ARBA00023239"/>
    </source>
</evidence>
<evidence type="ECO:0000256" key="7">
    <source>
        <dbReference type="ARBA" id="ARBA00025861"/>
    </source>
</evidence>
<evidence type="ECO:0000256" key="6">
    <source>
        <dbReference type="ARBA" id="ARBA00025628"/>
    </source>
</evidence>
<dbReference type="PRINTS" id="PR00144">
    <property type="entry name" value="DALDHYDRTASE"/>
</dbReference>
<sequence>MLGILAGLTRSDLKIPSSVYEALSIYLLLAIGLKGGVQLAEYATLEMLFDSIVIVVIACLIPLLVFPVLLKLGHFKRADAASIAAHYGSVSVVTFSLAITFLEQLDIPYEGFMIVFLVLLEVPALVIGVLLARYGSGTISWTGLLHEVFFGKSILLLLGGLLIGYLSGPAGMQPMELVFFDMFKGALAIFLLEMGLVAASRVHALRTYGVFLSVFAVLTPILNSCLGIFTAYLLGLSAGGALLLPSLVPLSPVPRIVRCDRAMSSSAIPLSHHLHGGYGHPITRDWQTNTCRITTRDLMYPIFVFTSLEPEIDSSEEDIPSLPGVKRRGLSSTISHLQTLVPLGLKSVLVFPLTDEAKDDRGSPADSSATLRVITQLKKTFPEILVAADLCLCPFAANGHCGITDPDGHVLQRSSVERTAEIALAYARAGADVVAPSGRQDGCVAAIKNKLLDAGLGSRVAVLSYSAKYASCLYGPFRDAVGSAPKSGDRKAYQLPPGSAGLSMRAVAADVEQGADMLMVKPGLAYLDMVHRVKETFPNHPLFVYQVSGEYSMLHHAASNGTFDLDAAVSETLVAFKRAGADVIITYFTPRILKRVAGGGLS</sequence>
<evidence type="ECO:0000256" key="1">
    <source>
        <dbReference type="ARBA" id="ARBA00004694"/>
    </source>
</evidence>
<evidence type="ECO:0000256" key="2">
    <source>
        <dbReference type="ARBA" id="ARBA00008055"/>
    </source>
</evidence>
<evidence type="ECO:0000256" key="10">
    <source>
        <dbReference type="RuleBase" id="RU004161"/>
    </source>
</evidence>
<dbReference type="EMBL" id="OB661638">
    <property type="protein sequence ID" value="CAD7228651.1"/>
    <property type="molecule type" value="Genomic_DNA"/>
</dbReference>
<accession>A0A7R8WG32</accession>
<dbReference type="UniPathway" id="UPA00251">
    <property type="reaction ID" value="UER00318"/>
</dbReference>
<dbReference type="PROSITE" id="PS00169">
    <property type="entry name" value="D_ALA_DEHYDRATASE"/>
    <property type="match status" value="1"/>
</dbReference>
<dbReference type="InterPro" id="IPR010293">
    <property type="entry name" value="Sbt_1"/>
</dbReference>
<comment type="catalytic activity">
    <reaction evidence="8 9">
        <text>2 5-aminolevulinate = porphobilinogen + 2 H2O + H(+)</text>
        <dbReference type="Rhea" id="RHEA:24064"/>
        <dbReference type="ChEBI" id="CHEBI:15377"/>
        <dbReference type="ChEBI" id="CHEBI:15378"/>
        <dbReference type="ChEBI" id="CHEBI:58126"/>
        <dbReference type="ChEBI" id="CHEBI:356416"/>
        <dbReference type="EC" id="4.2.1.24"/>
    </reaction>
</comment>
<dbReference type="NCBIfam" id="NF006762">
    <property type="entry name" value="PRK09283.1"/>
    <property type="match status" value="1"/>
</dbReference>
<dbReference type="Pfam" id="PF00490">
    <property type="entry name" value="ALAD"/>
    <property type="match status" value="1"/>
</dbReference>
<dbReference type="GO" id="GO:0005829">
    <property type="term" value="C:cytosol"/>
    <property type="evidence" value="ECO:0007669"/>
    <property type="project" value="TreeGrafter"/>
</dbReference>
<dbReference type="Gene3D" id="3.20.20.70">
    <property type="entry name" value="Aldolase class I"/>
    <property type="match status" value="1"/>
</dbReference>
<name>A0A7R8WG32_9CRUS</name>
<evidence type="ECO:0000256" key="5">
    <source>
        <dbReference type="ARBA" id="ARBA00023244"/>
    </source>
</evidence>
<evidence type="ECO:0000256" key="9">
    <source>
        <dbReference type="RuleBase" id="RU000515"/>
    </source>
</evidence>
<keyword evidence="3" id="KW-0350">Heme biosynthesis</keyword>
<dbReference type="Pfam" id="PF05982">
    <property type="entry name" value="Sbt_1"/>
    <property type="match status" value="1"/>
</dbReference>
<proteinExistence type="inferred from homology"/>
<dbReference type="EC" id="4.2.1.24" evidence="9"/>
<dbReference type="GO" id="GO:0006782">
    <property type="term" value="P:protoporphyrinogen IX biosynthetic process"/>
    <property type="evidence" value="ECO:0007669"/>
    <property type="project" value="UniProtKB-UniPathway"/>
</dbReference>
<comment type="subunit">
    <text evidence="7">Homooctamer; active form. Homohexamer; low activity form.</text>
</comment>
<organism evidence="11">
    <name type="scientific">Cyprideis torosa</name>
    <dbReference type="NCBI Taxonomy" id="163714"/>
    <lineage>
        <taxon>Eukaryota</taxon>
        <taxon>Metazoa</taxon>
        <taxon>Ecdysozoa</taxon>
        <taxon>Arthropoda</taxon>
        <taxon>Crustacea</taxon>
        <taxon>Oligostraca</taxon>
        <taxon>Ostracoda</taxon>
        <taxon>Podocopa</taxon>
        <taxon>Podocopida</taxon>
        <taxon>Cytherocopina</taxon>
        <taxon>Cytheroidea</taxon>
        <taxon>Cytherideidae</taxon>
        <taxon>Cyprideis</taxon>
    </lineage>
</organism>
<dbReference type="InterPro" id="IPR030656">
    <property type="entry name" value="ALAD_AS"/>
</dbReference>
<keyword evidence="4 9" id="KW-0456">Lyase</keyword>
<dbReference type="GO" id="GO:0004655">
    <property type="term" value="F:porphobilinogen synthase activity"/>
    <property type="evidence" value="ECO:0007669"/>
    <property type="project" value="UniProtKB-EC"/>
</dbReference>
<protein>
    <recommendedName>
        <fullName evidence="9">Delta-aminolevulinic acid dehydratase</fullName>
        <ecNumber evidence="9">4.2.1.24</ecNumber>
    </recommendedName>
</protein>
<dbReference type="SMART" id="SM01004">
    <property type="entry name" value="ALAD"/>
    <property type="match status" value="1"/>
</dbReference>
<dbReference type="AlphaFoldDB" id="A0A7R8WG32"/>
<evidence type="ECO:0000256" key="3">
    <source>
        <dbReference type="ARBA" id="ARBA00023133"/>
    </source>
</evidence>
<comment type="similarity">
    <text evidence="2 10">Belongs to the ALAD family.</text>
</comment>
<dbReference type="InterPro" id="IPR001731">
    <property type="entry name" value="ALAD"/>
</dbReference>
<gene>
    <name evidence="11" type="ORF">CTOB1V02_LOCUS6531</name>
</gene>
<comment type="function">
    <text evidence="6">Catalyzes an early step in the biosynthesis of tetrapyrroles. Binds two molecules of 5-aminolevulinate per subunit, each at a distinct site, and catalyzes their condensation to form porphobilinogen.</text>
</comment>